<dbReference type="eggNOG" id="COG0657">
    <property type="taxonomic scope" value="Bacteria"/>
</dbReference>
<dbReference type="InterPro" id="IPR029058">
    <property type="entry name" value="AB_hydrolase_fold"/>
</dbReference>
<protein>
    <submittedName>
        <fullName evidence="3">Dienelactone hydrolase</fullName>
    </submittedName>
</protein>
<comment type="caution">
    <text evidence="3">The sequence shown here is derived from an EMBL/GenBank/DDBJ whole genome shotgun (WGS) entry which is preliminary data.</text>
</comment>
<dbReference type="GO" id="GO:0016787">
    <property type="term" value="F:hydrolase activity"/>
    <property type="evidence" value="ECO:0007669"/>
    <property type="project" value="UniProtKB-KW"/>
</dbReference>
<dbReference type="InterPro" id="IPR013094">
    <property type="entry name" value="AB_hydrolase_3"/>
</dbReference>
<evidence type="ECO:0000256" key="1">
    <source>
        <dbReference type="ARBA" id="ARBA00022801"/>
    </source>
</evidence>
<gene>
    <name evidence="3" type="ORF">BV97_05526</name>
</gene>
<dbReference type="PANTHER" id="PTHR48081">
    <property type="entry name" value="AB HYDROLASE SUPERFAMILY PROTEIN C4A8.06C"/>
    <property type="match status" value="1"/>
</dbReference>
<dbReference type="PATRIC" id="fig|158500.4.peg.5600"/>
<sequence length="327" mass="34787">MEIDRRALFAGALAASVIRTIPAAGAQTPPPRPFHETGEVIDLWPGTPPGAPSPLPVEIATERSANPAQPDRVIAGIARPRITAFRPKYPNGAALLVIPGGGYREESFDKGGIQVAQWLTEHGYTAFVLTYRLPGEGWQDRSNTPLADAQRAMRLIRAKAAAYGIVPERVAVMGSSAGGHLCADLASRFAFPAYAPVDAADRLSARPFCAAPLYPVVSMDRAIAHAGSREKLLGPNPTPALKAAHSVDRNVTPESPPHFIVHAEDDATVPVENSLRLRAALRKAGVSVDLHLFAEGGHGFNLWNIAGKPVAAWPGLWLDWASRVGLG</sequence>
<evidence type="ECO:0000313" key="3">
    <source>
        <dbReference type="EMBL" id="EZP70061.1"/>
    </source>
</evidence>
<feature type="domain" description="Alpha/beta hydrolase fold-3" evidence="2">
    <location>
        <begin position="99"/>
        <end position="300"/>
    </location>
</feature>
<keyword evidence="1 3" id="KW-0378">Hydrolase</keyword>
<dbReference type="EMBL" id="JFYZ01000070">
    <property type="protein sequence ID" value="EZP70061.1"/>
    <property type="molecule type" value="Genomic_DNA"/>
</dbReference>
<dbReference type="RefSeq" id="WP_036530732.1">
    <property type="nucleotide sequence ID" value="NZ_JFYZ01000070.1"/>
</dbReference>
<reference evidence="3 4" key="1">
    <citation type="submission" date="2014-03" db="EMBL/GenBank/DDBJ databases">
        <title>Whole genome sequence of Novosphingobium resinovorum KF1.</title>
        <authorList>
            <person name="Gan H.M."/>
            <person name="Gan H.Y."/>
            <person name="Chew T.H."/>
            <person name="Savka M.A."/>
        </authorList>
    </citation>
    <scope>NUCLEOTIDE SEQUENCE [LARGE SCALE GENOMIC DNA]</scope>
    <source>
        <strain evidence="3 4">KF1</strain>
    </source>
</reference>
<dbReference type="STRING" id="158500.BES08_15190"/>
<name>A0A031JA37_9SPHN</name>
<evidence type="ECO:0000313" key="4">
    <source>
        <dbReference type="Proteomes" id="UP000024329"/>
    </source>
</evidence>
<dbReference type="PANTHER" id="PTHR48081:SF6">
    <property type="entry name" value="PEPTIDASE S9 PROLYL OLIGOPEPTIDASE CATALYTIC DOMAIN-CONTAINING PROTEIN"/>
    <property type="match status" value="1"/>
</dbReference>
<dbReference type="InterPro" id="IPR050300">
    <property type="entry name" value="GDXG_lipolytic_enzyme"/>
</dbReference>
<evidence type="ECO:0000259" key="2">
    <source>
        <dbReference type="Pfam" id="PF07859"/>
    </source>
</evidence>
<dbReference type="Proteomes" id="UP000024329">
    <property type="component" value="Unassembled WGS sequence"/>
</dbReference>
<dbReference type="Gene3D" id="3.40.50.1820">
    <property type="entry name" value="alpha/beta hydrolase"/>
    <property type="match status" value="1"/>
</dbReference>
<organism evidence="3 4">
    <name type="scientific">Novosphingobium resinovorum</name>
    <dbReference type="NCBI Taxonomy" id="158500"/>
    <lineage>
        <taxon>Bacteria</taxon>
        <taxon>Pseudomonadati</taxon>
        <taxon>Pseudomonadota</taxon>
        <taxon>Alphaproteobacteria</taxon>
        <taxon>Sphingomonadales</taxon>
        <taxon>Sphingomonadaceae</taxon>
        <taxon>Novosphingobium</taxon>
    </lineage>
</organism>
<proteinExistence type="predicted"/>
<dbReference type="Pfam" id="PF07859">
    <property type="entry name" value="Abhydrolase_3"/>
    <property type="match status" value="1"/>
</dbReference>
<dbReference type="SUPFAM" id="SSF53474">
    <property type="entry name" value="alpha/beta-Hydrolases"/>
    <property type="match status" value="1"/>
</dbReference>
<accession>A0A031JA37</accession>
<dbReference type="AlphaFoldDB" id="A0A031JA37"/>